<dbReference type="RefSeq" id="WP_378110311.1">
    <property type="nucleotide sequence ID" value="NZ_JBHSNC010000010.1"/>
</dbReference>
<dbReference type="EMBL" id="JBHSNC010000010">
    <property type="protein sequence ID" value="MFC5528472.1"/>
    <property type="molecule type" value="Genomic_DNA"/>
</dbReference>
<proteinExistence type="predicted"/>
<evidence type="ECO:0000313" key="2">
    <source>
        <dbReference type="Proteomes" id="UP001596108"/>
    </source>
</evidence>
<accession>A0ABW0QWQ9</accession>
<sequence length="110" mass="11271">MPRTNISVVDASPTGTTKTYVAADAANGMEFVNTGEEFLEVKNGAGASMTVTIVSVPCSHGRTGDLVITVGAGAEVAIGPFVDYLFNQSNGKVNVNFSSATSITVAAVKR</sequence>
<dbReference type="Proteomes" id="UP001596108">
    <property type="component" value="Unassembled WGS sequence"/>
</dbReference>
<comment type="caution">
    <text evidence="1">The sequence shown here is derived from an EMBL/GenBank/DDBJ whole genome shotgun (WGS) entry which is preliminary data.</text>
</comment>
<gene>
    <name evidence="1" type="ORF">ACFPQ4_03270</name>
</gene>
<name>A0ABW0QWQ9_9BACL</name>
<keyword evidence="2" id="KW-1185">Reference proteome</keyword>
<evidence type="ECO:0000313" key="1">
    <source>
        <dbReference type="EMBL" id="MFC5528472.1"/>
    </source>
</evidence>
<organism evidence="1 2">
    <name type="scientific">Cohnella yongneupensis</name>
    <dbReference type="NCBI Taxonomy" id="425006"/>
    <lineage>
        <taxon>Bacteria</taxon>
        <taxon>Bacillati</taxon>
        <taxon>Bacillota</taxon>
        <taxon>Bacilli</taxon>
        <taxon>Bacillales</taxon>
        <taxon>Paenibacillaceae</taxon>
        <taxon>Cohnella</taxon>
    </lineage>
</organism>
<protein>
    <submittedName>
        <fullName evidence="1">Uncharacterized protein</fullName>
    </submittedName>
</protein>
<reference evidence="2" key="1">
    <citation type="journal article" date="2019" name="Int. J. Syst. Evol. Microbiol.">
        <title>The Global Catalogue of Microorganisms (GCM) 10K type strain sequencing project: providing services to taxonomists for standard genome sequencing and annotation.</title>
        <authorList>
            <consortium name="The Broad Institute Genomics Platform"/>
            <consortium name="The Broad Institute Genome Sequencing Center for Infectious Disease"/>
            <person name="Wu L."/>
            <person name="Ma J."/>
        </authorList>
    </citation>
    <scope>NUCLEOTIDE SEQUENCE [LARGE SCALE GENOMIC DNA]</scope>
    <source>
        <strain evidence="2">CGMCC 1.18578</strain>
    </source>
</reference>